<proteinExistence type="predicted"/>
<keyword evidence="1" id="KW-0472">Membrane</keyword>
<dbReference type="EMBL" id="MFJL01000035">
    <property type="protein sequence ID" value="OGG13475.1"/>
    <property type="molecule type" value="Genomic_DNA"/>
</dbReference>
<reference evidence="2 3" key="1">
    <citation type="journal article" date="2016" name="Nat. Commun.">
        <title>Thousands of microbial genomes shed light on interconnected biogeochemical processes in an aquifer system.</title>
        <authorList>
            <person name="Anantharaman K."/>
            <person name="Brown C.T."/>
            <person name="Hug L.A."/>
            <person name="Sharon I."/>
            <person name="Castelle C.J."/>
            <person name="Probst A.J."/>
            <person name="Thomas B.C."/>
            <person name="Singh A."/>
            <person name="Wilkins M.J."/>
            <person name="Karaoz U."/>
            <person name="Brodie E.L."/>
            <person name="Williams K.H."/>
            <person name="Hubbard S.S."/>
            <person name="Banfield J.F."/>
        </authorList>
    </citation>
    <scope>NUCLEOTIDE SEQUENCE [LARGE SCALE GENOMIC DNA]</scope>
</reference>
<keyword evidence="1" id="KW-1133">Transmembrane helix</keyword>
<dbReference type="Proteomes" id="UP000176923">
    <property type="component" value="Unassembled WGS sequence"/>
</dbReference>
<protein>
    <recommendedName>
        <fullName evidence="4">Transmembrane protein</fullName>
    </recommendedName>
</protein>
<gene>
    <name evidence="2" type="ORF">A3D77_07930</name>
</gene>
<sequence>MKFSKYINIAILFVVTSAILVIYVIVQKPKPEYKQGPIDIACTSEGGRLEMGGLCCSGYTEKINIDGNRTCTTTKNSPEISCLQDNDCGLNICDCKAMNDSYIKPAEKACMRVCSGTPKCVEGECRLIK</sequence>
<dbReference type="AlphaFoldDB" id="A0A1F5ZMB5"/>
<evidence type="ECO:0000313" key="3">
    <source>
        <dbReference type="Proteomes" id="UP000176923"/>
    </source>
</evidence>
<feature type="transmembrane region" description="Helical" evidence="1">
    <location>
        <begin position="6"/>
        <end position="26"/>
    </location>
</feature>
<evidence type="ECO:0008006" key="4">
    <source>
        <dbReference type="Google" id="ProtNLM"/>
    </source>
</evidence>
<organism evidence="2 3">
    <name type="scientific">Candidatus Gottesmanbacteria bacterium RIFCSPHIGHO2_02_FULL_39_11</name>
    <dbReference type="NCBI Taxonomy" id="1798382"/>
    <lineage>
        <taxon>Bacteria</taxon>
        <taxon>Candidatus Gottesmaniibacteriota</taxon>
    </lineage>
</organism>
<name>A0A1F5ZMB5_9BACT</name>
<keyword evidence="1" id="KW-0812">Transmembrane</keyword>
<comment type="caution">
    <text evidence="2">The sequence shown here is derived from an EMBL/GenBank/DDBJ whole genome shotgun (WGS) entry which is preliminary data.</text>
</comment>
<evidence type="ECO:0000256" key="1">
    <source>
        <dbReference type="SAM" id="Phobius"/>
    </source>
</evidence>
<evidence type="ECO:0000313" key="2">
    <source>
        <dbReference type="EMBL" id="OGG13475.1"/>
    </source>
</evidence>
<dbReference type="STRING" id="1798382.A3D77_07930"/>
<accession>A0A1F5ZMB5</accession>